<evidence type="ECO:0000313" key="3">
    <source>
        <dbReference type="Proteomes" id="UP001161325"/>
    </source>
</evidence>
<evidence type="ECO:0000256" key="1">
    <source>
        <dbReference type="SAM" id="Phobius"/>
    </source>
</evidence>
<keyword evidence="1" id="KW-0812">Transmembrane</keyword>
<feature type="transmembrane region" description="Helical" evidence="1">
    <location>
        <begin position="116"/>
        <end position="136"/>
    </location>
</feature>
<accession>A0AA37V452</accession>
<feature type="transmembrane region" description="Helical" evidence="1">
    <location>
        <begin position="20"/>
        <end position="38"/>
    </location>
</feature>
<feature type="transmembrane region" description="Helical" evidence="1">
    <location>
        <begin position="148"/>
        <end position="165"/>
    </location>
</feature>
<reference evidence="2" key="1">
    <citation type="submission" date="2022-08" db="EMBL/GenBank/DDBJ databases">
        <title>Draft genome sequencing of Roseisolibacter agri AW1220.</title>
        <authorList>
            <person name="Tobiishi Y."/>
            <person name="Tonouchi A."/>
        </authorList>
    </citation>
    <scope>NUCLEOTIDE SEQUENCE</scope>
    <source>
        <strain evidence="2">AW1220</strain>
    </source>
</reference>
<evidence type="ECO:0000313" key="2">
    <source>
        <dbReference type="EMBL" id="GLC27477.1"/>
    </source>
</evidence>
<feature type="transmembrane region" description="Helical" evidence="1">
    <location>
        <begin position="247"/>
        <end position="268"/>
    </location>
</feature>
<proteinExistence type="predicted"/>
<feature type="transmembrane region" description="Helical" evidence="1">
    <location>
        <begin position="194"/>
        <end position="227"/>
    </location>
</feature>
<protein>
    <submittedName>
        <fullName evidence="2">Uncharacterized protein</fullName>
    </submittedName>
</protein>
<feature type="transmembrane region" description="Helical" evidence="1">
    <location>
        <begin position="45"/>
        <end position="65"/>
    </location>
</feature>
<comment type="caution">
    <text evidence="2">The sequence shown here is derived from an EMBL/GenBank/DDBJ whole genome shotgun (WGS) entry which is preliminary data.</text>
</comment>
<name>A0AA37V452_9BACT</name>
<feature type="transmembrane region" description="Helical" evidence="1">
    <location>
        <begin position="351"/>
        <end position="369"/>
    </location>
</feature>
<dbReference type="AlphaFoldDB" id="A0AA37V452"/>
<organism evidence="2 3">
    <name type="scientific">Roseisolibacter agri</name>
    <dbReference type="NCBI Taxonomy" id="2014610"/>
    <lineage>
        <taxon>Bacteria</taxon>
        <taxon>Pseudomonadati</taxon>
        <taxon>Gemmatimonadota</taxon>
        <taxon>Gemmatimonadia</taxon>
        <taxon>Gemmatimonadales</taxon>
        <taxon>Gemmatimonadaceae</taxon>
        <taxon>Roseisolibacter</taxon>
    </lineage>
</organism>
<dbReference type="EMBL" id="BRXS01000006">
    <property type="protein sequence ID" value="GLC27477.1"/>
    <property type="molecule type" value="Genomic_DNA"/>
</dbReference>
<feature type="transmembrane region" description="Helical" evidence="1">
    <location>
        <begin position="405"/>
        <end position="423"/>
    </location>
</feature>
<keyword evidence="3" id="KW-1185">Reference proteome</keyword>
<keyword evidence="1" id="KW-1133">Transmembrane helix</keyword>
<dbReference type="RefSeq" id="WP_284351916.1">
    <property type="nucleotide sequence ID" value="NZ_BRXS01000006.1"/>
</dbReference>
<keyword evidence="1" id="KW-0472">Membrane</keyword>
<gene>
    <name evidence="2" type="ORF">rosag_39900</name>
</gene>
<dbReference type="Proteomes" id="UP001161325">
    <property type="component" value="Unassembled WGS sequence"/>
</dbReference>
<feature type="transmembrane region" description="Helical" evidence="1">
    <location>
        <begin position="376"/>
        <end position="393"/>
    </location>
</feature>
<sequence length="446" mass="47879">MQESLNRYAPTQIVGMGDAWALVFAAATFLVPFAFASLRRDRGAMLVVWASLLLHQVAATVHAFARLLPGGELDAVSFHRQGVEWLVESRLTLGFDGHMYVQLLGVLYRAFGASRLLGAETSILAFALAAGTVSALADELSVARWRRWILAGFGLLPTMLFITSVTLRESLQILFFVVSTYWAVRYVRTHSPFALVATVGSVLALALWHKGLMLMVPLVPILAVAWPSPGAARRPTGSAAARRLKRIGLAAVAVAMVGGLAQVGMRILKSGTVGGMEVVSALGEDRALQYAAKYRSGGIGNRARADYGVTLDVSSPGRLAVSLPLVYVNYLFAPFPWQIRAAVDLYGAAEAFGRLVLALGAIVGVARAGPERRAPMLLCLVLFGAMTFVWALGTVNYGTAIRHHLVTNWLLLLLGVPTVAEALRRLAPRRSRSRGVARALGEPALT</sequence>